<dbReference type="OrthoDB" id="3383908at2"/>
<dbReference type="STRING" id="1150864.MILUP08_45540"/>
<dbReference type="AlphaFoldDB" id="I0LA09"/>
<evidence type="ECO:0000313" key="1">
    <source>
        <dbReference type="EMBL" id="CCH20656.1"/>
    </source>
</evidence>
<organism evidence="1 2">
    <name type="scientific">Micromonospora lupini str. Lupac 08</name>
    <dbReference type="NCBI Taxonomy" id="1150864"/>
    <lineage>
        <taxon>Bacteria</taxon>
        <taxon>Bacillati</taxon>
        <taxon>Actinomycetota</taxon>
        <taxon>Actinomycetes</taxon>
        <taxon>Micromonosporales</taxon>
        <taxon>Micromonosporaceae</taxon>
        <taxon>Micromonospora</taxon>
    </lineage>
</organism>
<comment type="caution">
    <text evidence="1">The sequence shown here is derived from an EMBL/GenBank/DDBJ whole genome shotgun (WGS) entry which is preliminary data.</text>
</comment>
<dbReference type="RefSeq" id="WP_007463826.1">
    <property type="nucleotide sequence ID" value="NZ_HF570108.1"/>
</dbReference>
<dbReference type="Proteomes" id="UP000003448">
    <property type="component" value="Unassembled WGS sequence"/>
</dbReference>
<sequence length="130" mass="14481">MTPVFRPDPAGGQVVITRFECPSRLVLLRLVVLHLRIKRAVRRRLPELIGSRLLVDWGARTLLSISVWPTLESVYGMGSVPEHISGSRIPHRLGARTTAGFFTFTGDWRQIMFGSPVAAHSPLHACVQDD</sequence>
<proteinExistence type="predicted"/>
<keyword evidence="2" id="KW-1185">Reference proteome</keyword>
<gene>
    <name evidence="1" type="ORF">MILUP08_45540</name>
</gene>
<name>I0LA09_9ACTN</name>
<evidence type="ECO:0000313" key="2">
    <source>
        <dbReference type="Proteomes" id="UP000003448"/>
    </source>
</evidence>
<protein>
    <recommendedName>
        <fullName evidence="3">DUF3291 domain-containing protein</fullName>
    </recommendedName>
</protein>
<reference evidence="2" key="1">
    <citation type="journal article" date="2012" name="J. Bacteriol.">
        <title>Genome Sequence of Micromonospora lupini Lupac 08, Isolated from Root Nodules of Lupinus angustifolius.</title>
        <authorList>
            <person name="Alonso-Vega P."/>
            <person name="Normand P."/>
            <person name="Bacigalupe R."/>
            <person name="Pujic P."/>
            <person name="Lajus A."/>
            <person name="Vallenet D."/>
            <person name="Carro L."/>
            <person name="Coll P."/>
            <person name="Trujillo M.E."/>
        </authorList>
    </citation>
    <scope>NUCLEOTIDE SEQUENCE [LARGE SCALE GENOMIC DNA]</scope>
    <source>
        <strain evidence="2">Lupac 08</strain>
    </source>
</reference>
<accession>I0LA09</accession>
<dbReference type="EMBL" id="CAIE01000039">
    <property type="protein sequence ID" value="CCH20656.1"/>
    <property type="molecule type" value="Genomic_DNA"/>
</dbReference>
<evidence type="ECO:0008006" key="3">
    <source>
        <dbReference type="Google" id="ProtNLM"/>
    </source>
</evidence>